<feature type="region of interest" description="Disordered" evidence="3">
    <location>
        <begin position="27"/>
        <end position="46"/>
    </location>
</feature>
<sequence>MKLTCTIVAVLLLTACIIVSTDDSRNGFTRKASHEKKTSASTQDCKSKGSLCYYYGECCGRNCLIACW</sequence>
<dbReference type="GO" id="GO:0005576">
    <property type="term" value="C:extracellular region"/>
    <property type="evidence" value="ECO:0007669"/>
    <property type="project" value="UniProtKB-SubCell"/>
</dbReference>
<feature type="signal peptide" evidence="4">
    <location>
        <begin position="1"/>
        <end position="21"/>
    </location>
</feature>
<reference evidence="5" key="2">
    <citation type="submission" date="2017-07" db="EMBL/GenBank/DDBJ databases">
        <authorList>
            <person name="Sun Z.S."/>
            <person name="Albrecht U."/>
            <person name="Echele G."/>
            <person name="Lee C.C."/>
        </authorList>
    </citation>
    <scope>NUCLEOTIDE SEQUENCE</scope>
    <source>
        <strain evidence="5">O1d_Ps6.13</strain>
    </source>
</reference>
<reference evidence="5" key="1">
    <citation type="journal article" date="2017" name="Genome Biol. Evol.">
        <title>Divergence of the Venom Exogene Repertoire in Two Sister Species of Turriconus.</title>
        <authorList>
            <person name="Li Q."/>
            <person name="Barghi N."/>
            <person name="Lu A."/>
            <person name="Fedosov A.E."/>
            <person name="Bandyopadhyay P.K."/>
            <person name="Lluisma A.O."/>
            <person name="Concepcion G.P."/>
            <person name="Yandell M."/>
            <person name="Olivera B.M."/>
            <person name="Safavi-Hemami H."/>
        </authorList>
    </citation>
    <scope>NUCLEOTIDE SEQUENCE</scope>
    <source>
        <strain evidence="5">O1d_Ps6.13</strain>
    </source>
</reference>
<evidence type="ECO:0000313" key="5">
    <source>
        <dbReference type="EMBL" id="ATF27709.1"/>
    </source>
</evidence>
<protein>
    <submittedName>
        <fullName evidence="5">Conotoxin</fullName>
    </submittedName>
</protein>
<dbReference type="GO" id="GO:0008200">
    <property type="term" value="F:ion channel inhibitor activity"/>
    <property type="evidence" value="ECO:0007669"/>
    <property type="project" value="InterPro"/>
</dbReference>
<evidence type="ECO:0000256" key="2">
    <source>
        <dbReference type="ARBA" id="ARBA00022525"/>
    </source>
</evidence>
<dbReference type="AlphaFoldDB" id="A0A291C2L9"/>
<keyword evidence="2" id="KW-0964">Secreted</keyword>
<dbReference type="EMBL" id="MF576875">
    <property type="protein sequence ID" value="ATF27709.1"/>
    <property type="molecule type" value="mRNA"/>
</dbReference>
<dbReference type="PROSITE" id="PS51257">
    <property type="entry name" value="PROKAR_LIPOPROTEIN"/>
    <property type="match status" value="1"/>
</dbReference>
<evidence type="ECO:0000256" key="1">
    <source>
        <dbReference type="ARBA" id="ARBA00004613"/>
    </source>
</evidence>
<comment type="subcellular location">
    <subcellularLocation>
        <location evidence="1">Secreted</location>
    </subcellularLocation>
</comment>
<evidence type="ECO:0000256" key="3">
    <source>
        <dbReference type="SAM" id="MobiDB-lite"/>
    </source>
</evidence>
<name>A0A291C2L9_CONPC</name>
<evidence type="ECO:0000256" key="4">
    <source>
        <dbReference type="SAM" id="SignalP"/>
    </source>
</evidence>
<dbReference type="Pfam" id="PF02950">
    <property type="entry name" value="Conotoxin"/>
    <property type="match status" value="1"/>
</dbReference>
<feature type="chain" id="PRO_5012425769" evidence="4">
    <location>
        <begin position="22"/>
        <end position="68"/>
    </location>
</feature>
<keyword evidence="4" id="KW-0732">Signal</keyword>
<accession>A0A291C2L9</accession>
<organism evidence="5">
    <name type="scientific">Conus praecellens</name>
    <name type="common">Admirable cone</name>
    <dbReference type="NCBI Taxonomy" id="128530"/>
    <lineage>
        <taxon>Eukaryota</taxon>
        <taxon>Metazoa</taxon>
        <taxon>Spiralia</taxon>
        <taxon>Lophotrochozoa</taxon>
        <taxon>Mollusca</taxon>
        <taxon>Gastropoda</taxon>
        <taxon>Caenogastropoda</taxon>
        <taxon>Neogastropoda</taxon>
        <taxon>Conoidea</taxon>
        <taxon>Conidae</taxon>
        <taxon>Conus</taxon>
        <taxon>Turriconus</taxon>
    </lineage>
</organism>
<proteinExistence type="evidence at transcript level"/>
<dbReference type="InterPro" id="IPR004214">
    <property type="entry name" value="Conotoxin"/>
</dbReference>